<accession>A0A2M9HHA5</accession>
<dbReference type="InterPro" id="IPR010994">
    <property type="entry name" value="RuvA_2-like"/>
</dbReference>
<dbReference type="OrthoDB" id="9758724at2"/>
<evidence type="ECO:0000259" key="3">
    <source>
        <dbReference type="SMART" id="SM00278"/>
    </source>
</evidence>
<dbReference type="GO" id="GO:0015628">
    <property type="term" value="P:protein secretion by the type II secretion system"/>
    <property type="evidence" value="ECO:0007669"/>
    <property type="project" value="TreeGrafter"/>
</dbReference>
<evidence type="ECO:0000313" key="5">
    <source>
        <dbReference type="Proteomes" id="UP000231451"/>
    </source>
</evidence>
<comment type="caution">
    <text evidence="4">The sequence shown here is derived from an EMBL/GenBank/DDBJ whole genome shotgun (WGS) entry which is preliminary data.</text>
</comment>
<evidence type="ECO:0000256" key="1">
    <source>
        <dbReference type="SAM" id="MobiDB-lite"/>
    </source>
</evidence>
<feature type="transmembrane region" description="Helical" evidence="2">
    <location>
        <begin position="37"/>
        <end position="56"/>
    </location>
</feature>
<dbReference type="GO" id="GO:0006281">
    <property type="term" value="P:DNA repair"/>
    <property type="evidence" value="ECO:0007669"/>
    <property type="project" value="InterPro"/>
</dbReference>
<dbReference type="GO" id="GO:0015627">
    <property type="term" value="C:type II protein secretion system complex"/>
    <property type="evidence" value="ECO:0007669"/>
    <property type="project" value="TreeGrafter"/>
</dbReference>
<dbReference type="InterPro" id="IPR004509">
    <property type="entry name" value="Competence_ComEA_HhH"/>
</dbReference>
<dbReference type="RefSeq" id="WP_100512069.1">
    <property type="nucleotide sequence ID" value="NZ_PEBK01000001.1"/>
</dbReference>
<dbReference type="Pfam" id="PF12836">
    <property type="entry name" value="HHH_3"/>
    <property type="match status" value="1"/>
</dbReference>
<sequence>MLGVLSGVSPDDSGADALLERETGRDLPRLRLTPRHSAIIILILTMALALSMTLLVQQTIAMNRAMSSSGMASAGDSPGSAVTSSPLASTSASTSARPVAPTPTASAPSGGAQRTDGSSSLSGSSSPSASPSPSAASGGSAVPIDLNTATAEQLETINGVGPATARKILDHRARIGRYASVEELLDVPGIGDKTLSKIRPYVTVGAGGTAGGAVGAAEGGGS</sequence>
<feature type="compositionally biased region" description="Low complexity" evidence="1">
    <location>
        <begin position="68"/>
        <end position="109"/>
    </location>
</feature>
<dbReference type="InterPro" id="IPR003583">
    <property type="entry name" value="Hlx-hairpin-Hlx_DNA-bd_motif"/>
</dbReference>
<feature type="domain" description="Helix-hairpin-helix DNA-binding motif class 1" evidence="3">
    <location>
        <begin position="152"/>
        <end position="171"/>
    </location>
</feature>
<dbReference type="PANTHER" id="PTHR21180:SF32">
    <property type="entry name" value="ENDONUCLEASE_EXONUCLEASE_PHOSPHATASE FAMILY DOMAIN-CONTAINING PROTEIN 1"/>
    <property type="match status" value="1"/>
</dbReference>
<proteinExistence type="predicted"/>
<keyword evidence="2" id="KW-1133">Transmembrane helix</keyword>
<dbReference type="AlphaFoldDB" id="A0A2M9HHA5"/>
<dbReference type="Gene3D" id="1.10.150.320">
    <property type="entry name" value="Photosystem II 12 kDa extrinsic protein"/>
    <property type="match status" value="1"/>
</dbReference>
<dbReference type="NCBIfam" id="TIGR00426">
    <property type="entry name" value="competence protein ComEA helix-hairpin-helix repeat region"/>
    <property type="match status" value="1"/>
</dbReference>
<dbReference type="InterPro" id="IPR051675">
    <property type="entry name" value="Endo/Exo/Phosphatase_dom_1"/>
</dbReference>
<protein>
    <submittedName>
        <fullName evidence="4">Competence protein ComEA</fullName>
    </submittedName>
</protein>
<feature type="region of interest" description="Disordered" evidence="1">
    <location>
        <begin position="68"/>
        <end position="142"/>
    </location>
</feature>
<name>A0A2M9HHA5_9BIFI</name>
<dbReference type="SUPFAM" id="SSF47781">
    <property type="entry name" value="RuvA domain 2-like"/>
    <property type="match status" value="1"/>
</dbReference>
<dbReference type="SMART" id="SM00278">
    <property type="entry name" value="HhH1"/>
    <property type="match status" value="2"/>
</dbReference>
<organism evidence="4 5">
    <name type="scientific">Bifidobacterium simiarum</name>
    <dbReference type="NCBI Taxonomy" id="2045441"/>
    <lineage>
        <taxon>Bacteria</taxon>
        <taxon>Bacillati</taxon>
        <taxon>Actinomycetota</taxon>
        <taxon>Actinomycetes</taxon>
        <taxon>Bifidobacteriales</taxon>
        <taxon>Bifidobacteriaceae</taxon>
        <taxon>Bifidobacterium</taxon>
    </lineage>
</organism>
<evidence type="ECO:0000313" key="4">
    <source>
        <dbReference type="EMBL" id="PJM76202.1"/>
    </source>
</evidence>
<dbReference type="GO" id="GO:0003677">
    <property type="term" value="F:DNA binding"/>
    <property type="evidence" value="ECO:0007669"/>
    <property type="project" value="InterPro"/>
</dbReference>
<evidence type="ECO:0000256" key="2">
    <source>
        <dbReference type="SAM" id="Phobius"/>
    </source>
</evidence>
<gene>
    <name evidence="4" type="ORF">CSQ87_01430</name>
</gene>
<feature type="domain" description="Helix-hairpin-helix DNA-binding motif class 1" evidence="3">
    <location>
        <begin position="182"/>
        <end position="201"/>
    </location>
</feature>
<reference evidence="4 5" key="1">
    <citation type="submission" date="2017-10" db="EMBL/GenBank/DDBJ databases">
        <title>Draft genome sequences of strains TRE 1, TRE 9, TRE H and TRI 7, isolated from tamarins, belonging to four potential novel Bifidobacterium species.</title>
        <authorList>
            <person name="Mattarelli P."/>
            <person name="Modesto M."/>
            <person name="Puglisi E."/>
            <person name="Morelli L."/>
            <person name="Spezio C."/>
            <person name="Bonetti A."/>
            <person name="Sandri C."/>
        </authorList>
    </citation>
    <scope>NUCLEOTIDE SEQUENCE [LARGE SCALE GENOMIC DNA]</scope>
    <source>
        <strain evidence="5">TRI7</strain>
    </source>
</reference>
<keyword evidence="2" id="KW-0472">Membrane</keyword>
<dbReference type="EMBL" id="PEBK01000001">
    <property type="protein sequence ID" value="PJM76202.1"/>
    <property type="molecule type" value="Genomic_DNA"/>
</dbReference>
<dbReference type="Proteomes" id="UP000231451">
    <property type="component" value="Unassembled WGS sequence"/>
</dbReference>
<dbReference type="PANTHER" id="PTHR21180">
    <property type="entry name" value="ENDONUCLEASE/EXONUCLEASE/PHOSPHATASE FAMILY DOMAIN-CONTAINING PROTEIN 1"/>
    <property type="match status" value="1"/>
</dbReference>
<feature type="compositionally biased region" description="Low complexity" evidence="1">
    <location>
        <begin position="117"/>
        <end position="141"/>
    </location>
</feature>
<keyword evidence="5" id="KW-1185">Reference proteome</keyword>
<keyword evidence="2" id="KW-0812">Transmembrane</keyword>